<gene>
    <name evidence="1" type="ORF">ACJ41P_31810</name>
</gene>
<dbReference type="EMBL" id="JBJLSN010000096">
    <property type="protein sequence ID" value="MFL7905752.1"/>
    <property type="molecule type" value="Genomic_DNA"/>
</dbReference>
<organism evidence="1 2">
    <name type="scientific">Azospirillum argentinense</name>
    <dbReference type="NCBI Taxonomy" id="2970906"/>
    <lineage>
        <taxon>Bacteria</taxon>
        <taxon>Pseudomonadati</taxon>
        <taxon>Pseudomonadota</taxon>
        <taxon>Alphaproteobacteria</taxon>
        <taxon>Rhodospirillales</taxon>
        <taxon>Azospirillaceae</taxon>
        <taxon>Azospirillum</taxon>
    </lineage>
</organism>
<dbReference type="RefSeq" id="WP_407825920.1">
    <property type="nucleotide sequence ID" value="NZ_JBJLSN010000096.1"/>
</dbReference>
<sequence length="177" mass="18938">MTGPGFTVSVTLADERVQATLGRLAAAAGDLTPAFDDIGGGLVTSTLRRFETERDPTGRPWRPLSINTIIGRIGSRAKTFTKKGDLRKPAARYVAALKILQHRGHLMGGIHHRASRDAVEVGSDRVYARIHQFGGQAGRGRKVTIPPRPFLGIDGDDEAMVLGILRGHLGRAIGGEA</sequence>
<evidence type="ECO:0000313" key="2">
    <source>
        <dbReference type="Proteomes" id="UP001628281"/>
    </source>
</evidence>
<dbReference type="InterPro" id="IPR006522">
    <property type="entry name" value="Phage_virion_morphogenesis"/>
</dbReference>
<dbReference type="NCBIfam" id="TIGR01635">
    <property type="entry name" value="tail_comp_S"/>
    <property type="match status" value="1"/>
</dbReference>
<comment type="caution">
    <text evidence="1">The sequence shown here is derived from an EMBL/GenBank/DDBJ whole genome shotgun (WGS) entry which is preliminary data.</text>
</comment>
<name>A0ABW8VH35_9PROT</name>
<proteinExistence type="predicted"/>
<keyword evidence="2" id="KW-1185">Reference proteome</keyword>
<evidence type="ECO:0000313" key="1">
    <source>
        <dbReference type="EMBL" id="MFL7905752.1"/>
    </source>
</evidence>
<reference evidence="1 2" key="1">
    <citation type="submission" date="2024-11" db="EMBL/GenBank/DDBJ databases">
        <title>Draft genome sequences of two bacteria associated to sugarcane roots in Colombia.</title>
        <authorList>
            <person name="Pardo-Diaz S."/>
            <person name="Masmela-Mendoza J."/>
            <person name="Delgadillo-Duran P."/>
            <person name="Bautista E.J."/>
            <person name="Rojas-Tapias D.F."/>
        </authorList>
    </citation>
    <scope>NUCLEOTIDE SEQUENCE [LARGE SCALE GENOMIC DNA]</scope>
    <source>
        <strain evidence="1 2">Ap18</strain>
    </source>
</reference>
<accession>A0ABW8VH35</accession>
<dbReference type="Proteomes" id="UP001628281">
    <property type="component" value="Unassembled WGS sequence"/>
</dbReference>
<protein>
    <submittedName>
        <fullName evidence="1">Phage virion morphogenesis protein</fullName>
    </submittedName>
</protein>
<dbReference type="Pfam" id="PF05069">
    <property type="entry name" value="Phage_tail_S"/>
    <property type="match status" value="1"/>
</dbReference>